<evidence type="ECO:0000256" key="1">
    <source>
        <dbReference type="SAM" id="SignalP"/>
    </source>
</evidence>
<dbReference type="PANTHER" id="PTHR31528:SF15">
    <property type="entry name" value="RIBOFLAVIN-BINDING PROTEIN RIBY"/>
    <property type="match status" value="1"/>
</dbReference>
<protein>
    <submittedName>
        <fullName evidence="3">NitT/TauT family transport system substrate-binding protein</fullName>
    </submittedName>
</protein>
<dbReference type="PANTHER" id="PTHR31528">
    <property type="entry name" value="4-AMINO-5-HYDROXYMETHYL-2-METHYLPYRIMIDINE PHOSPHATE SYNTHASE THI11-RELATED"/>
    <property type="match status" value="1"/>
</dbReference>
<dbReference type="RefSeq" id="WP_103874402.1">
    <property type="nucleotide sequence ID" value="NZ_FNUY01000009.1"/>
</dbReference>
<feature type="domain" description="SsuA/THI5-like" evidence="2">
    <location>
        <begin position="41"/>
        <end position="250"/>
    </location>
</feature>
<evidence type="ECO:0000259" key="2">
    <source>
        <dbReference type="Pfam" id="PF09084"/>
    </source>
</evidence>
<dbReference type="GO" id="GO:0009228">
    <property type="term" value="P:thiamine biosynthetic process"/>
    <property type="evidence" value="ECO:0007669"/>
    <property type="project" value="InterPro"/>
</dbReference>
<dbReference type="Gene3D" id="3.40.190.10">
    <property type="entry name" value="Periplasmic binding protein-like II"/>
    <property type="match status" value="2"/>
</dbReference>
<feature type="signal peptide" evidence="1">
    <location>
        <begin position="1"/>
        <end position="24"/>
    </location>
</feature>
<feature type="chain" id="PRO_5009294636" evidence="1">
    <location>
        <begin position="25"/>
        <end position="328"/>
    </location>
</feature>
<sequence length="328" mass="35552">MNRREALIGLAAATAAAVSTTVHAQQKVPISFRLDWTIYGTHAPFFLALQEGLYDRAGLDVRIGEGQGSATVAKFVAQGGDQLGFVDFGSTARAVEQGLPLKAVMRVISDAACIISHADSPIKQPKDLANKVVAFAPSESTAQVFPALLASQNVDPASVSVLNPAFGAKNAMFLQKRADAIPGFYNVQVAQLEQAGAKVEYFLLSDYGLSQMNNGVVANAAFLEKNPDAVKAFLKATQEAFLKAKDNPDLAIDALIKTLPEQRRNRDVFKRQLELSAKALTTKNTQGKPFGWMDPRDWEETQAVLVKFGGMKRSLPVEQYYSNDFLPS</sequence>
<name>A0A1H6C9A4_9HYPH</name>
<dbReference type="Pfam" id="PF09084">
    <property type="entry name" value="NMT1"/>
    <property type="match status" value="1"/>
</dbReference>
<dbReference type="Proteomes" id="UP000236743">
    <property type="component" value="Unassembled WGS sequence"/>
</dbReference>
<accession>A0A1H6C9A4</accession>
<organism evidence="3 4">
    <name type="scientific">Bosea lathyri</name>
    <dbReference type="NCBI Taxonomy" id="1036778"/>
    <lineage>
        <taxon>Bacteria</taxon>
        <taxon>Pseudomonadati</taxon>
        <taxon>Pseudomonadota</taxon>
        <taxon>Alphaproteobacteria</taxon>
        <taxon>Hyphomicrobiales</taxon>
        <taxon>Boseaceae</taxon>
        <taxon>Bosea</taxon>
    </lineage>
</organism>
<dbReference type="SUPFAM" id="SSF53850">
    <property type="entry name" value="Periplasmic binding protein-like II"/>
    <property type="match status" value="1"/>
</dbReference>
<dbReference type="OrthoDB" id="5372616at2"/>
<keyword evidence="4" id="KW-1185">Reference proteome</keyword>
<dbReference type="AlphaFoldDB" id="A0A1H6C9A4"/>
<proteinExistence type="predicted"/>
<dbReference type="InterPro" id="IPR015168">
    <property type="entry name" value="SsuA/THI5"/>
</dbReference>
<gene>
    <name evidence="3" type="ORF">SAMN04488115_109154</name>
</gene>
<dbReference type="EMBL" id="FNUY01000009">
    <property type="protein sequence ID" value="SEG69488.1"/>
    <property type="molecule type" value="Genomic_DNA"/>
</dbReference>
<evidence type="ECO:0000313" key="3">
    <source>
        <dbReference type="EMBL" id="SEG69488.1"/>
    </source>
</evidence>
<dbReference type="InterPro" id="IPR027939">
    <property type="entry name" value="NMT1/THI5"/>
</dbReference>
<reference evidence="3 4" key="1">
    <citation type="submission" date="2016-10" db="EMBL/GenBank/DDBJ databases">
        <authorList>
            <person name="de Groot N.N."/>
        </authorList>
    </citation>
    <scope>NUCLEOTIDE SEQUENCE [LARGE SCALE GENOMIC DNA]</scope>
    <source>
        <strain evidence="3 4">DSM 26656</strain>
    </source>
</reference>
<evidence type="ECO:0000313" key="4">
    <source>
        <dbReference type="Proteomes" id="UP000236743"/>
    </source>
</evidence>
<keyword evidence="1" id="KW-0732">Signal</keyword>